<dbReference type="EMBL" id="CP035733">
    <property type="protein sequence ID" value="QGY82037.1"/>
    <property type="molecule type" value="Genomic_DNA"/>
</dbReference>
<name>A0A6I6LDA3_9SPHN</name>
<evidence type="ECO:0000256" key="2">
    <source>
        <dbReference type="ARBA" id="ARBA00022475"/>
    </source>
</evidence>
<dbReference type="NCBIfam" id="TIGR02602">
    <property type="entry name" value="8TM_EpsH"/>
    <property type="match status" value="1"/>
</dbReference>
<evidence type="ECO:0000256" key="8">
    <source>
        <dbReference type="SAM" id="Phobius"/>
    </source>
</evidence>
<dbReference type="NCBIfam" id="NF035943">
    <property type="entry name" value="exosort_XrtV"/>
    <property type="match status" value="1"/>
</dbReference>
<evidence type="ECO:0000256" key="4">
    <source>
        <dbReference type="ARBA" id="ARBA00022692"/>
    </source>
</evidence>
<sequence length="294" mass="32421">MSDFAKLAPYFGGQSWLARYWPVVVGVALLSFPTLQFIATESWTTEQGSHGPLVLASGLWLLFRLMPDAKAVRDRPPLFRGVLPVLLATMLVLAFRRAAIIELEVYALYLVYIALLYAFLGWRAVVRLWFPLIYLAFAVPMPDSLIALATNPLKLWISQSAVTLLYQAGYPIANSGVIIHIGQYQLLVAAACAGLNSLITLSALTLFYVYLTHKSNWKYMVVLIAAVIPIAIFANLMRVLILILLTFYAGEAVAQGFLHNFAGMTTFAIALVSIYVFDQLCQKITGRGAPGRAV</sequence>
<evidence type="ECO:0000313" key="9">
    <source>
        <dbReference type="EMBL" id="QGY82037.1"/>
    </source>
</evidence>
<feature type="transmembrane region" description="Helical" evidence="8">
    <location>
        <begin position="257"/>
        <end position="277"/>
    </location>
</feature>
<dbReference type="InterPro" id="IPR019127">
    <property type="entry name" value="Exosortase"/>
</dbReference>
<dbReference type="GO" id="GO:0005886">
    <property type="term" value="C:plasma membrane"/>
    <property type="evidence" value="ECO:0007669"/>
    <property type="project" value="UniProtKB-SubCell"/>
</dbReference>
<evidence type="ECO:0000256" key="1">
    <source>
        <dbReference type="ARBA" id="ARBA00004651"/>
    </source>
</evidence>
<feature type="transmembrane region" description="Helical" evidence="8">
    <location>
        <begin position="50"/>
        <end position="66"/>
    </location>
</feature>
<dbReference type="NCBIfam" id="TIGR04178">
    <property type="entry name" value="exo_archaeo"/>
    <property type="match status" value="1"/>
</dbReference>
<evidence type="ECO:0000256" key="3">
    <source>
        <dbReference type="ARBA" id="ARBA00022670"/>
    </source>
</evidence>
<feature type="transmembrane region" description="Helical" evidence="8">
    <location>
        <begin position="20"/>
        <end position="38"/>
    </location>
</feature>
<keyword evidence="3" id="KW-0645">Protease</keyword>
<dbReference type="Pfam" id="PF09721">
    <property type="entry name" value="Exosortase_EpsH"/>
    <property type="match status" value="1"/>
</dbReference>
<reference evidence="10" key="1">
    <citation type="submission" date="2019-01" db="EMBL/GenBank/DDBJ databases">
        <title>Sphingorhabdus lacus sp.nov., isolated from an oligotrophic freshwater lake.</title>
        <authorList>
            <person name="Park M."/>
        </authorList>
    </citation>
    <scope>NUCLEOTIDE SEQUENCE [LARGE SCALE GENOMIC DNA]</scope>
    <source>
        <strain evidence="10">IMCC1753</strain>
    </source>
</reference>
<dbReference type="RefSeq" id="WP_158902888.1">
    <property type="nucleotide sequence ID" value="NZ_CP035733.1"/>
</dbReference>
<accession>A0A6I6LDA3</accession>
<dbReference type="AlphaFoldDB" id="A0A6I6LDA3"/>
<dbReference type="InterPro" id="IPR026392">
    <property type="entry name" value="Exo/Archaeosortase_dom"/>
</dbReference>
<keyword evidence="2" id="KW-1003">Cell membrane</keyword>
<keyword evidence="6 8" id="KW-1133">Transmembrane helix</keyword>
<gene>
    <name evidence="9" type="primary">xrt</name>
    <name evidence="9" type="ORF">EUU25_16290</name>
</gene>
<dbReference type="Proteomes" id="UP000428803">
    <property type="component" value="Chromosome"/>
</dbReference>
<dbReference type="GO" id="GO:0006508">
    <property type="term" value="P:proteolysis"/>
    <property type="evidence" value="ECO:0007669"/>
    <property type="project" value="UniProtKB-KW"/>
</dbReference>
<dbReference type="InterPro" id="IPR013426">
    <property type="entry name" value="EpsH-like"/>
</dbReference>
<comment type="subcellular location">
    <subcellularLocation>
        <location evidence="1">Cell membrane</location>
        <topology evidence="1">Multi-pass membrane protein</topology>
    </subcellularLocation>
</comment>
<protein>
    <submittedName>
        <fullName evidence="9">Exosortase</fullName>
        <ecNumber evidence="9">3.4.22.-</ecNumber>
    </submittedName>
</protein>
<dbReference type="KEGG" id="slaa:EUU25_16290"/>
<keyword evidence="4 8" id="KW-0812">Transmembrane</keyword>
<dbReference type="OrthoDB" id="9797363at2"/>
<organism evidence="9 10">
    <name type="scientific">Sphingorhabdus lacus</name>
    <dbReference type="NCBI Taxonomy" id="392610"/>
    <lineage>
        <taxon>Bacteria</taxon>
        <taxon>Pseudomonadati</taxon>
        <taxon>Pseudomonadota</taxon>
        <taxon>Alphaproteobacteria</taxon>
        <taxon>Sphingomonadales</taxon>
        <taxon>Sphingomonadaceae</taxon>
        <taxon>Sphingorhabdus</taxon>
    </lineage>
</organism>
<evidence type="ECO:0000256" key="5">
    <source>
        <dbReference type="ARBA" id="ARBA00022801"/>
    </source>
</evidence>
<evidence type="ECO:0000313" key="10">
    <source>
        <dbReference type="Proteomes" id="UP000428803"/>
    </source>
</evidence>
<feature type="transmembrane region" description="Helical" evidence="8">
    <location>
        <begin position="128"/>
        <end position="149"/>
    </location>
</feature>
<feature type="transmembrane region" description="Helical" evidence="8">
    <location>
        <begin position="103"/>
        <end position="122"/>
    </location>
</feature>
<evidence type="ECO:0000256" key="6">
    <source>
        <dbReference type="ARBA" id="ARBA00022989"/>
    </source>
</evidence>
<keyword evidence="5 9" id="KW-0378">Hydrolase</keyword>
<feature type="transmembrane region" description="Helical" evidence="8">
    <location>
        <begin position="78"/>
        <end position="96"/>
    </location>
</feature>
<dbReference type="GO" id="GO:0008233">
    <property type="term" value="F:peptidase activity"/>
    <property type="evidence" value="ECO:0007669"/>
    <property type="project" value="UniProtKB-KW"/>
</dbReference>
<feature type="transmembrane region" description="Helical" evidence="8">
    <location>
        <begin position="221"/>
        <end position="245"/>
    </location>
</feature>
<proteinExistence type="predicted"/>
<feature type="transmembrane region" description="Helical" evidence="8">
    <location>
        <begin position="187"/>
        <end position="209"/>
    </location>
</feature>
<evidence type="ECO:0000256" key="7">
    <source>
        <dbReference type="ARBA" id="ARBA00023136"/>
    </source>
</evidence>
<keyword evidence="10" id="KW-1185">Reference proteome</keyword>
<dbReference type="EC" id="3.4.22.-" evidence="9"/>
<keyword evidence="7 8" id="KW-0472">Membrane</keyword>